<dbReference type="GeneID" id="28766796"/>
<dbReference type="SMART" id="SM00906">
    <property type="entry name" value="Fungal_trans"/>
    <property type="match status" value="1"/>
</dbReference>
<dbReference type="AlphaFoldDB" id="A0A177C0B8"/>
<dbReference type="SMART" id="SM00066">
    <property type="entry name" value="GAL4"/>
    <property type="match status" value="1"/>
</dbReference>
<dbReference type="GO" id="GO:0003677">
    <property type="term" value="F:DNA binding"/>
    <property type="evidence" value="ECO:0007669"/>
    <property type="project" value="InterPro"/>
</dbReference>
<dbReference type="PROSITE" id="PS50048">
    <property type="entry name" value="ZN2_CY6_FUNGAL_2"/>
    <property type="match status" value="1"/>
</dbReference>
<keyword evidence="2" id="KW-0805">Transcription regulation</keyword>
<dbReference type="InterPro" id="IPR001138">
    <property type="entry name" value="Zn2Cys6_DnaBD"/>
</dbReference>
<dbReference type="PANTHER" id="PTHR47840:SF1">
    <property type="entry name" value="ZN(II)2CYS6 TRANSCRIPTION FACTOR (EUROFUNG)"/>
    <property type="match status" value="1"/>
</dbReference>
<dbReference type="InterPro" id="IPR036864">
    <property type="entry name" value="Zn2-C6_fun-type_DNA-bd_sf"/>
</dbReference>
<feature type="compositionally biased region" description="Low complexity" evidence="5">
    <location>
        <begin position="92"/>
        <end position="104"/>
    </location>
</feature>
<evidence type="ECO:0000313" key="7">
    <source>
        <dbReference type="EMBL" id="OAG00339.1"/>
    </source>
</evidence>
<dbReference type="RefSeq" id="XP_018030704.1">
    <property type="nucleotide sequence ID" value="XM_018183310.1"/>
</dbReference>
<dbReference type="CDD" id="cd00067">
    <property type="entry name" value="GAL4"/>
    <property type="match status" value="1"/>
</dbReference>
<feature type="region of interest" description="Disordered" evidence="5">
    <location>
        <begin position="685"/>
        <end position="715"/>
    </location>
</feature>
<dbReference type="PROSITE" id="PS00463">
    <property type="entry name" value="ZN2_CY6_FUNGAL_1"/>
    <property type="match status" value="1"/>
</dbReference>
<dbReference type="GO" id="GO:0006351">
    <property type="term" value="P:DNA-templated transcription"/>
    <property type="evidence" value="ECO:0007669"/>
    <property type="project" value="InterPro"/>
</dbReference>
<feature type="compositionally biased region" description="Polar residues" evidence="5">
    <location>
        <begin position="685"/>
        <end position="697"/>
    </location>
</feature>
<gene>
    <name evidence="7" type="ORF">CC84DRAFT_1221860</name>
</gene>
<dbReference type="Proteomes" id="UP000077069">
    <property type="component" value="Unassembled WGS sequence"/>
</dbReference>
<dbReference type="EMBL" id="KV441559">
    <property type="protein sequence ID" value="OAG00339.1"/>
    <property type="molecule type" value="Genomic_DNA"/>
</dbReference>
<evidence type="ECO:0000313" key="8">
    <source>
        <dbReference type="Proteomes" id="UP000077069"/>
    </source>
</evidence>
<dbReference type="OrthoDB" id="6509908at2759"/>
<feature type="region of interest" description="Disordered" evidence="5">
    <location>
        <begin position="85"/>
        <end position="124"/>
    </location>
</feature>
<feature type="region of interest" description="Disordered" evidence="5">
    <location>
        <begin position="174"/>
        <end position="198"/>
    </location>
</feature>
<dbReference type="GO" id="GO:0000981">
    <property type="term" value="F:DNA-binding transcription factor activity, RNA polymerase II-specific"/>
    <property type="evidence" value="ECO:0007669"/>
    <property type="project" value="InterPro"/>
</dbReference>
<dbReference type="PANTHER" id="PTHR47840">
    <property type="entry name" value="ZN(II)2CYS6 TRANSCRIPTION FACTOR (EUROFUNG)-RELATED"/>
    <property type="match status" value="1"/>
</dbReference>
<protein>
    <recommendedName>
        <fullName evidence="6">Zn(2)-C6 fungal-type domain-containing protein</fullName>
    </recommendedName>
</protein>
<keyword evidence="8" id="KW-1185">Reference proteome</keyword>
<dbReference type="InterPro" id="IPR007219">
    <property type="entry name" value="XnlR_reg_dom"/>
</dbReference>
<proteinExistence type="predicted"/>
<evidence type="ECO:0000256" key="2">
    <source>
        <dbReference type="ARBA" id="ARBA00023015"/>
    </source>
</evidence>
<organism evidence="7 8">
    <name type="scientific">Paraphaeosphaeria sporulosa</name>
    <dbReference type="NCBI Taxonomy" id="1460663"/>
    <lineage>
        <taxon>Eukaryota</taxon>
        <taxon>Fungi</taxon>
        <taxon>Dikarya</taxon>
        <taxon>Ascomycota</taxon>
        <taxon>Pezizomycotina</taxon>
        <taxon>Dothideomycetes</taxon>
        <taxon>Pleosporomycetidae</taxon>
        <taxon>Pleosporales</taxon>
        <taxon>Massarineae</taxon>
        <taxon>Didymosphaeriaceae</taxon>
        <taxon>Paraphaeosphaeria</taxon>
    </lineage>
</organism>
<accession>A0A177C0B8</accession>
<reference evidence="7 8" key="1">
    <citation type="submission" date="2016-05" db="EMBL/GenBank/DDBJ databases">
        <title>Comparative analysis of secretome profiles of manganese(II)-oxidizing ascomycete fungi.</title>
        <authorList>
            <consortium name="DOE Joint Genome Institute"/>
            <person name="Zeiner C.A."/>
            <person name="Purvine S.O."/>
            <person name="Zink E.M."/>
            <person name="Wu S."/>
            <person name="Pasa-Tolic L."/>
            <person name="Chaput D.L."/>
            <person name="Haridas S."/>
            <person name="Grigoriev I.V."/>
            <person name="Santelli C.M."/>
            <person name="Hansel C.M."/>
        </authorList>
    </citation>
    <scope>NUCLEOTIDE SEQUENCE [LARGE SCALE GENOMIC DNA]</scope>
    <source>
        <strain evidence="7 8">AP3s5-JAC2a</strain>
    </source>
</reference>
<dbReference type="InParanoid" id="A0A177C0B8"/>
<feature type="domain" description="Zn(2)-C6 fungal-type" evidence="6">
    <location>
        <begin position="19"/>
        <end position="50"/>
    </location>
</feature>
<dbReference type="CDD" id="cd12148">
    <property type="entry name" value="fungal_TF_MHR"/>
    <property type="match status" value="1"/>
</dbReference>
<dbReference type="SUPFAM" id="SSF57701">
    <property type="entry name" value="Zn2/Cys6 DNA-binding domain"/>
    <property type="match status" value="1"/>
</dbReference>
<dbReference type="STRING" id="1460663.A0A177C0B8"/>
<dbReference type="GO" id="GO:0008270">
    <property type="term" value="F:zinc ion binding"/>
    <property type="evidence" value="ECO:0007669"/>
    <property type="project" value="InterPro"/>
</dbReference>
<evidence type="ECO:0000256" key="1">
    <source>
        <dbReference type="ARBA" id="ARBA00022723"/>
    </source>
</evidence>
<dbReference type="Gene3D" id="4.10.240.10">
    <property type="entry name" value="Zn(2)-C6 fungal-type DNA-binding domain"/>
    <property type="match status" value="1"/>
</dbReference>
<keyword evidence="1" id="KW-0479">Metal-binding</keyword>
<keyword evidence="3" id="KW-0804">Transcription</keyword>
<evidence type="ECO:0000256" key="5">
    <source>
        <dbReference type="SAM" id="MobiDB-lite"/>
    </source>
</evidence>
<feature type="compositionally biased region" description="Polar residues" evidence="5">
    <location>
        <begin position="176"/>
        <end position="189"/>
    </location>
</feature>
<evidence type="ECO:0000256" key="4">
    <source>
        <dbReference type="ARBA" id="ARBA00023242"/>
    </source>
</evidence>
<evidence type="ECO:0000256" key="3">
    <source>
        <dbReference type="ARBA" id="ARBA00023163"/>
    </source>
</evidence>
<keyword evidence="4" id="KW-0539">Nucleus</keyword>
<evidence type="ECO:0000259" key="6">
    <source>
        <dbReference type="PROSITE" id="PS50048"/>
    </source>
</evidence>
<name>A0A177C0B8_9PLEO</name>
<sequence>MPKEESLPTRKKMRKGTHSCFECRRRKIRCIYPVDNPNVCSECFARGSRCIDQEHADPEVVVDHRKNLRERVSRLEALVDSLLEEKTDRSTSDSTSMTHSNSVSRTPNVVTKDTFPPTPLSSEASSTINILKEAQRAPSDRGHHVPILSIFEDALNDAEERIKARMEPLRKDLNPASASSERYTLSYTNPGDVMESGNSFGQQAKRERTKQALLAMLPSYEKLDKILTTNSEWWQTWRRKCSGTSASDETLPQFASKALSSGNIGAMGTVVLAVGICSDDEKEVEKFIEIVDRWVLGDDEFAATLEGMECLILKAKWYADVGQPRRAWLAYRKGLMYTQLMGLHRKRTSSAAHESIWWALYHGDRFLSLLLGLPYGISDTHCDLSLPDIPNGPYMAPLIFMNKLSILAGKVIDRNQGIAEQSFAWALQLDQELEDLYKKLDPAWLEYSELLADIESNAAELRERIMAQMVYHQIRVYLHLPFMLKSAVNSRFTYSRTACVNGSREVLKLYQALRTGEVQPLYECKAVDFIGFTSAVLIVLGLFNYGATNTPISPAAREADIRLIEQSIDIFRRASSEKGGKVALQSAEVLEKMLNKLKVEIGQPASNSNPNELDDCPGMSEFVIPYFGTLHIRRGGRPVCHTDMSHHDKQMKLGARSTSPLNTAIAAKSTNAQFTPRSDLTSSAGDFFSQSSMSNPGLVTPSTTNTSATSPNQASGFTDPFISYDGFYNWGTALDTQSQAGTASGTQINDDSLNNFPLPTNNFSWQNMPMDIDQDWSWFLNDGGNGSNATTNTNAAVNPDVFAQQGFVGFG</sequence>
<feature type="compositionally biased region" description="Low complexity" evidence="5">
    <location>
        <begin position="700"/>
        <end position="715"/>
    </location>
</feature>